<keyword evidence="3" id="KW-1185">Reference proteome</keyword>
<protein>
    <submittedName>
        <fullName evidence="2">NAD-dependent epimerase/dehydratase family protein</fullName>
    </submittedName>
</protein>
<feature type="domain" description="NAD-dependent epimerase/dehydratase" evidence="1">
    <location>
        <begin position="6"/>
        <end position="239"/>
    </location>
</feature>
<proteinExistence type="predicted"/>
<evidence type="ECO:0000259" key="1">
    <source>
        <dbReference type="Pfam" id="PF01370"/>
    </source>
</evidence>
<name>A0ABU3WVJ6_9NOCA</name>
<dbReference type="PANTHER" id="PTHR48079:SF6">
    <property type="entry name" value="NAD(P)-BINDING DOMAIN-CONTAINING PROTEIN-RELATED"/>
    <property type="match status" value="1"/>
</dbReference>
<reference evidence="2 3" key="1">
    <citation type="submission" date="2019-10" db="EMBL/GenBank/DDBJ databases">
        <title>Draft Genome Assembly of Rhodococcus zopfii DSM44189.</title>
        <authorList>
            <person name="Sutton J.M."/>
            <person name="Akob D.M."/>
            <person name="Bushman T.J."/>
        </authorList>
    </citation>
    <scope>NUCLEOTIDE SEQUENCE [LARGE SCALE GENOMIC DNA]</scope>
    <source>
        <strain evidence="2 3">DSM 44189</strain>
    </source>
</reference>
<evidence type="ECO:0000313" key="2">
    <source>
        <dbReference type="EMBL" id="MDV2477995.1"/>
    </source>
</evidence>
<accession>A0ABU3WVJ6</accession>
<dbReference type="InterPro" id="IPR051783">
    <property type="entry name" value="NAD(P)-dependent_oxidoreduct"/>
</dbReference>
<dbReference type="PANTHER" id="PTHR48079">
    <property type="entry name" value="PROTEIN YEEZ"/>
    <property type="match status" value="1"/>
</dbReference>
<evidence type="ECO:0000313" key="3">
    <source>
        <dbReference type="Proteomes" id="UP001275440"/>
    </source>
</evidence>
<dbReference type="InterPro" id="IPR001509">
    <property type="entry name" value="Epimerase_deHydtase"/>
</dbReference>
<comment type="caution">
    <text evidence="2">The sequence shown here is derived from an EMBL/GenBank/DDBJ whole genome shotgun (WGS) entry which is preliminary data.</text>
</comment>
<dbReference type="Pfam" id="PF01370">
    <property type="entry name" value="Epimerase"/>
    <property type="match status" value="1"/>
</dbReference>
<sequence>MAPLRIAVTGATGNVGTALLARLSSMRETYEVVAVARRVPPSIGPYRHACWHAVDVGDSDAEEMLCRAFDAADAVVHLAWGFQPSHRPDLLRRTAIGGTRAVMAAAARAGVAHVVHMSSAAVYAPGAHGRKVDESWSATGIPTSQYSTDKVEAERIVAESARPVGAPEITILRPGLIGQVAAGAALRRYAMPGWVPATALRRLPVVPLDPSVALPAVHAADVATAVEHALAAPGAGVVNLAAADPVRAADVVESLHARPWTISRRTLRILTQATWRAHLQPVHGGWIDLLYDTPLLDCDRAERVLDWSPAIPGREVWRETIAGMRFGASGTGPVLGARSPREMIAALVAGGTVGRRPVP</sequence>
<organism evidence="2 3">
    <name type="scientific">Rhodococcus zopfii</name>
    <dbReference type="NCBI Taxonomy" id="43772"/>
    <lineage>
        <taxon>Bacteria</taxon>
        <taxon>Bacillati</taxon>
        <taxon>Actinomycetota</taxon>
        <taxon>Actinomycetes</taxon>
        <taxon>Mycobacteriales</taxon>
        <taxon>Nocardiaceae</taxon>
        <taxon>Rhodococcus</taxon>
    </lineage>
</organism>
<dbReference type="Proteomes" id="UP001275440">
    <property type="component" value="Unassembled WGS sequence"/>
</dbReference>
<dbReference type="InterPro" id="IPR036291">
    <property type="entry name" value="NAD(P)-bd_dom_sf"/>
</dbReference>
<dbReference type="RefSeq" id="WP_371305539.1">
    <property type="nucleotide sequence ID" value="NZ_JAWKJJ010000001.1"/>
</dbReference>
<dbReference type="EMBL" id="WBMO01000005">
    <property type="protein sequence ID" value="MDV2477995.1"/>
    <property type="molecule type" value="Genomic_DNA"/>
</dbReference>
<dbReference type="Gene3D" id="3.40.50.720">
    <property type="entry name" value="NAD(P)-binding Rossmann-like Domain"/>
    <property type="match status" value="1"/>
</dbReference>
<dbReference type="SUPFAM" id="SSF51735">
    <property type="entry name" value="NAD(P)-binding Rossmann-fold domains"/>
    <property type="match status" value="1"/>
</dbReference>
<gene>
    <name evidence="2" type="ORF">F8M49_26055</name>
</gene>